<comment type="caution">
    <text evidence="8">The sequence shown here is derived from an EMBL/GenBank/DDBJ whole genome shotgun (WGS) entry which is preliminary data.</text>
</comment>
<evidence type="ECO:0000313" key="8">
    <source>
        <dbReference type="EMBL" id="KAJ5525323.1"/>
    </source>
</evidence>
<feature type="region of interest" description="Disordered" evidence="7">
    <location>
        <begin position="1"/>
        <end position="24"/>
    </location>
</feature>
<keyword evidence="9" id="KW-1185">Reference proteome</keyword>
<dbReference type="PANTHER" id="PTHR21314:SF0">
    <property type="entry name" value="QUEUOSINE 5'-PHOSPHATE N-GLYCOSYLASE_HYDROLASE"/>
    <property type="match status" value="1"/>
</dbReference>
<evidence type="ECO:0000256" key="2">
    <source>
        <dbReference type="ARBA" id="ARBA00035119"/>
    </source>
</evidence>
<organism evidence="8 9">
    <name type="scientific">Penicillium frequentans</name>
    <dbReference type="NCBI Taxonomy" id="3151616"/>
    <lineage>
        <taxon>Eukaryota</taxon>
        <taxon>Fungi</taxon>
        <taxon>Dikarya</taxon>
        <taxon>Ascomycota</taxon>
        <taxon>Pezizomycotina</taxon>
        <taxon>Eurotiomycetes</taxon>
        <taxon>Eurotiomycetidae</taxon>
        <taxon>Eurotiales</taxon>
        <taxon>Aspergillaceae</taxon>
        <taxon>Penicillium</taxon>
    </lineage>
</organism>
<dbReference type="GO" id="GO:0006400">
    <property type="term" value="P:tRNA modification"/>
    <property type="evidence" value="ECO:0007669"/>
    <property type="project" value="TreeGrafter"/>
</dbReference>
<evidence type="ECO:0000256" key="3">
    <source>
        <dbReference type="ARBA" id="ARBA00035306"/>
    </source>
</evidence>
<dbReference type="Pfam" id="PF10343">
    <property type="entry name" value="Q_salvage"/>
    <property type="match status" value="1"/>
</dbReference>
<sequence length="413" mass="47650">MPSLEPIQPRTQPYNSGSEDEADPELVELLRQHYGLSGKPNKGAPPETKVLENAQYVFDNAIDVALSLTHTKDAAETIWRMMQKKAYSTQTWSEHELHPQAKDESTVDFIFTMDLLNFSFWSEHKDEERFAIEYRGQKWTGYWSLVAALQRALDEGIPITTPDFWVNESECTEEVLRHVFRSATDEEIPLFQERVQCLREAGDVLCNEFGGSFANCIDSANFSAAGLVNLITESFNCFRDETVFHGKRVRLYKRAQILVADLWACFNGEDFGEFNDIDKITMFADYRIPQMLHQLGCLRYSPPLENHIRSQKPLTPGSTWEVELRGTSIWCVELIKREIEKRHPEVKAAGNSDKTDDIENETPEVMTEVDEKPHKTYGINAILIDFFLYDTMKNLEAEHNEGIPHHRTRSIWY</sequence>
<keyword evidence="1 6" id="KW-0378">Hydrolase</keyword>
<dbReference type="GO" id="GO:0016787">
    <property type="term" value="F:hydrolase activity"/>
    <property type="evidence" value="ECO:0007669"/>
    <property type="project" value="UniProtKB-KW"/>
</dbReference>
<dbReference type="Proteomes" id="UP001220324">
    <property type="component" value="Unassembled WGS sequence"/>
</dbReference>
<accession>A0AAD6CLJ0</accession>
<reference evidence="8 9" key="1">
    <citation type="journal article" date="2023" name="IMA Fungus">
        <title>Comparative genomic study of the Penicillium genus elucidates a diverse pangenome and 15 lateral gene transfer events.</title>
        <authorList>
            <person name="Petersen C."/>
            <person name="Sorensen T."/>
            <person name="Nielsen M.R."/>
            <person name="Sondergaard T.E."/>
            <person name="Sorensen J.L."/>
            <person name="Fitzpatrick D.A."/>
            <person name="Frisvad J.C."/>
            <person name="Nielsen K.L."/>
        </authorList>
    </citation>
    <scope>NUCLEOTIDE SEQUENCE [LARGE SCALE GENOMIC DNA]</scope>
    <source>
        <strain evidence="8 9">IBT 35679</strain>
    </source>
</reference>
<dbReference type="EC" id="3.2.2.-" evidence="6"/>
<dbReference type="AlphaFoldDB" id="A0AAD6CLJ0"/>
<evidence type="ECO:0000256" key="5">
    <source>
        <dbReference type="ARBA" id="ARBA00048204"/>
    </source>
</evidence>
<evidence type="ECO:0000256" key="6">
    <source>
        <dbReference type="RuleBase" id="RU365002"/>
    </source>
</evidence>
<evidence type="ECO:0000256" key="4">
    <source>
        <dbReference type="ARBA" id="ARBA00035393"/>
    </source>
</evidence>
<comment type="function">
    <text evidence="6">Catalyzes the hydrolysis of queuosine 5'-phosphate, releasing the nucleobase queuine (q). Is required for salvage of queuine from exogenous queuosine (Q) that is imported and then converted to queuosine 5'-phosphate intracellularly.</text>
</comment>
<evidence type="ECO:0000313" key="9">
    <source>
        <dbReference type="Proteomes" id="UP001220324"/>
    </source>
</evidence>
<proteinExistence type="inferred from homology"/>
<name>A0AAD6CLJ0_9EURO</name>
<comment type="similarity">
    <text evidence="2 6">Belongs to the QNG1 protein family.</text>
</comment>
<comment type="catalytic activity">
    <reaction evidence="5 6">
        <text>queuosine 5'-phosphate + H2O = queuine + D-ribose 5-phosphate</text>
        <dbReference type="Rhea" id="RHEA:75387"/>
        <dbReference type="ChEBI" id="CHEBI:15377"/>
        <dbReference type="ChEBI" id="CHEBI:17433"/>
        <dbReference type="ChEBI" id="CHEBI:78346"/>
        <dbReference type="ChEBI" id="CHEBI:194371"/>
    </reaction>
    <physiologicalReaction direction="left-to-right" evidence="5 6">
        <dbReference type="Rhea" id="RHEA:75388"/>
    </physiologicalReaction>
</comment>
<protein>
    <recommendedName>
        <fullName evidence="3 6">Queuosine 5'-phosphate N-glycosylase/hydrolase</fullName>
        <ecNumber evidence="6">3.2.2.-</ecNumber>
    </recommendedName>
    <alternativeName>
        <fullName evidence="4 6">Queuosine-nucleotide N-glycosylase/hydrolase</fullName>
    </alternativeName>
</protein>
<gene>
    <name evidence="8" type="ORF">N7494_011973</name>
</gene>
<evidence type="ECO:0000256" key="7">
    <source>
        <dbReference type="SAM" id="MobiDB-lite"/>
    </source>
</evidence>
<dbReference type="PANTHER" id="PTHR21314">
    <property type="entry name" value="QUEUOSINE 5'-PHOSPHATE N-GLYCOSYLASE_HYDROLASE-RELATED"/>
    <property type="match status" value="1"/>
</dbReference>
<dbReference type="EMBL" id="JAQIZZ010000008">
    <property type="protein sequence ID" value="KAJ5525323.1"/>
    <property type="molecule type" value="Genomic_DNA"/>
</dbReference>
<evidence type="ECO:0000256" key="1">
    <source>
        <dbReference type="ARBA" id="ARBA00022801"/>
    </source>
</evidence>
<dbReference type="InterPro" id="IPR019438">
    <property type="entry name" value="Q_salvage"/>
</dbReference>